<keyword evidence="3" id="KW-1185">Reference proteome</keyword>
<evidence type="ECO:0000313" key="3">
    <source>
        <dbReference type="Proteomes" id="UP001419910"/>
    </source>
</evidence>
<comment type="caution">
    <text evidence="2">The sequence shown here is derived from an EMBL/GenBank/DDBJ whole genome shotgun (WGS) entry which is preliminary data.</text>
</comment>
<keyword evidence="1" id="KW-0472">Membrane</keyword>
<feature type="transmembrane region" description="Helical" evidence="1">
    <location>
        <begin position="231"/>
        <end position="250"/>
    </location>
</feature>
<accession>A0ABU9Y204</accession>
<gene>
    <name evidence="2" type="ORF">ABC974_09360</name>
</gene>
<organism evidence="2 3">
    <name type="scientific">Sphingomonas oligophenolica</name>
    <dbReference type="NCBI Taxonomy" id="301154"/>
    <lineage>
        <taxon>Bacteria</taxon>
        <taxon>Pseudomonadati</taxon>
        <taxon>Pseudomonadota</taxon>
        <taxon>Alphaproteobacteria</taxon>
        <taxon>Sphingomonadales</taxon>
        <taxon>Sphingomonadaceae</taxon>
        <taxon>Sphingomonas</taxon>
    </lineage>
</organism>
<keyword evidence="1" id="KW-1133">Transmembrane helix</keyword>
<dbReference type="RefSeq" id="WP_343891379.1">
    <property type="nucleotide sequence ID" value="NZ_BAAAEH010000040.1"/>
</dbReference>
<protein>
    <submittedName>
        <fullName evidence="2">Uncharacterized protein</fullName>
    </submittedName>
</protein>
<dbReference type="Proteomes" id="UP001419910">
    <property type="component" value="Unassembled WGS sequence"/>
</dbReference>
<reference evidence="2 3" key="1">
    <citation type="submission" date="2024-05" db="EMBL/GenBank/DDBJ databases">
        <authorList>
            <person name="Liu Q."/>
            <person name="Xin Y.-H."/>
        </authorList>
    </citation>
    <scope>NUCLEOTIDE SEQUENCE [LARGE SCALE GENOMIC DNA]</scope>
    <source>
        <strain evidence="2 3">CGMCC 1.10181</strain>
    </source>
</reference>
<evidence type="ECO:0000256" key="1">
    <source>
        <dbReference type="SAM" id="Phobius"/>
    </source>
</evidence>
<dbReference type="EMBL" id="JBDIME010000006">
    <property type="protein sequence ID" value="MEN2789832.1"/>
    <property type="molecule type" value="Genomic_DNA"/>
</dbReference>
<sequence length="251" mass="26830">MQLKLQRSQKTGGIVTTNVIFCLDARVEFTPPEARDISRYKLQNQIIYTSEGARSAAEGSRAAAANAKARGIALGNVDDFLTSATGKLGHGLKAAALGAISAMRLTITINSLQRGQHIECKSLDELLGAEDAIMTACENLKGYLATAATFDGREVLVDFNSDQPTIVAQRTTPQPMLVAPAPAGPPVPELTSNYSQPEWKPAPEPAAPEYVARGETFGLPFDWNDPDTRRTILIGGGIVGAFLLLLLLRIV</sequence>
<keyword evidence="1" id="KW-0812">Transmembrane</keyword>
<evidence type="ECO:0000313" key="2">
    <source>
        <dbReference type="EMBL" id="MEN2789832.1"/>
    </source>
</evidence>
<proteinExistence type="predicted"/>
<name>A0ABU9Y204_9SPHN</name>